<dbReference type="Proteomes" id="UP001281614">
    <property type="component" value="Unassembled WGS sequence"/>
</dbReference>
<protein>
    <submittedName>
        <fullName evidence="3">Rolling pebbles-like protein</fullName>
    </submittedName>
</protein>
<dbReference type="Pfam" id="PF14420">
    <property type="entry name" value="Clr5"/>
    <property type="match status" value="1"/>
</dbReference>
<evidence type="ECO:0000313" key="3">
    <source>
        <dbReference type="EMBL" id="KAK2761004.1"/>
    </source>
</evidence>
<accession>A0AAE0D6G1</accession>
<feature type="compositionally biased region" description="Polar residues" evidence="1">
    <location>
        <begin position="25"/>
        <end position="35"/>
    </location>
</feature>
<feature type="domain" description="Clr5" evidence="2">
    <location>
        <begin position="71"/>
        <end position="123"/>
    </location>
</feature>
<comment type="caution">
    <text evidence="3">The sequence shown here is derived from an EMBL/GenBank/DDBJ whole genome shotgun (WGS) entry which is preliminary data.</text>
</comment>
<dbReference type="InterPro" id="IPR025676">
    <property type="entry name" value="Clr5_dom"/>
</dbReference>
<reference evidence="3" key="1">
    <citation type="submission" date="2023-02" db="EMBL/GenBank/DDBJ databases">
        <title>Colletotrichum kahawae CIFC_Que2 genome sequencing and assembly.</title>
        <authorList>
            <person name="Baroncelli R."/>
        </authorList>
    </citation>
    <scope>NUCLEOTIDE SEQUENCE</scope>
    <source>
        <strain evidence="3">CIFC_Que2</strain>
    </source>
</reference>
<keyword evidence="4" id="KW-1185">Reference proteome</keyword>
<proteinExistence type="predicted"/>
<name>A0AAE0D6G1_COLKA</name>
<dbReference type="AlphaFoldDB" id="A0AAE0D6G1"/>
<dbReference type="PANTHER" id="PTHR38788:SF3">
    <property type="entry name" value="CLR5 DOMAIN-CONTAINING PROTEIN"/>
    <property type="match status" value="1"/>
</dbReference>
<gene>
    <name evidence="3" type="ORF">CKAH01_16454</name>
</gene>
<sequence>MAPSDNESGRRSPASIFRLAKRLSSRSQSSTPDEPSQSTSVETSRSSIGPRVLDASNHGQQSSRAPRPYAEAEWERIKNTIKSLYLDEDMPLEDVIDVLSEQHGFHTNVRMCKTRLKKWGFTKNSSKNRATSFRRGMRSMKSQNLLKRTTLRLQKLKGKDVESFESDHMETDTESLAAEQNVVGPYEMDGGFFAARNDYEESPISISGNSLGSPSVGDISTQLYELGDNFAADHDWESEKMLAAEETIPEVAVSAFEEVCPYRHGDRKFRLIRESAL</sequence>
<feature type="compositionally biased region" description="Low complexity" evidence="1">
    <location>
        <begin position="36"/>
        <end position="47"/>
    </location>
</feature>
<feature type="region of interest" description="Disordered" evidence="1">
    <location>
        <begin position="1"/>
        <end position="70"/>
    </location>
</feature>
<evidence type="ECO:0000313" key="4">
    <source>
        <dbReference type="Proteomes" id="UP001281614"/>
    </source>
</evidence>
<organism evidence="3 4">
    <name type="scientific">Colletotrichum kahawae</name>
    <name type="common">Coffee berry disease fungus</name>
    <dbReference type="NCBI Taxonomy" id="34407"/>
    <lineage>
        <taxon>Eukaryota</taxon>
        <taxon>Fungi</taxon>
        <taxon>Dikarya</taxon>
        <taxon>Ascomycota</taxon>
        <taxon>Pezizomycotina</taxon>
        <taxon>Sordariomycetes</taxon>
        <taxon>Hypocreomycetidae</taxon>
        <taxon>Glomerellales</taxon>
        <taxon>Glomerellaceae</taxon>
        <taxon>Colletotrichum</taxon>
        <taxon>Colletotrichum gloeosporioides species complex</taxon>
    </lineage>
</organism>
<evidence type="ECO:0000259" key="2">
    <source>
        <dbReference type="Pfam" id="PF14420"/>
    </source>
</evidence>
<dbReference type="PANTHER" id="PTHR38788">
    <property type="entry name" value="CLR5 DOMAIN-CONTAINING PROTEIN"/>
    <property type="match status" value="1"/>
</dbReference>
<evidence type="ECO:0000256" key="1">
    <source>
        <dbReference type="SAM" id="MobiDB-lite"/>
    </source>
</evidence>
<dbReference type="EMBL" id="VYYT01000167">
    <property type="protein sequence ID" value="KAK2761004.1"/>
    <property type="molecule type" value="Genomic_DNA"/>
</dbReference>